<protein>
    <recommendedName>
        <fullName evidence="2">PLOD1-3-like GT domain-containing protein</fullName>
    </recommendedName>
</protein>
<evidence type="ECO:0000259" key="2">
    <source>
        <dbReference type="Pfam" id="PF25342"/>
    </source>
</evidence>
<feature type="domain" description="PLOD1-3-like GT" evidence="2">
    <location>
        <begin position="34"/>
        <end position="276"/>
    </location>
</feature>
<gene>
    <name evidence="3" type="ORF">niasHT_005536</name>
</gene>
<keyword evidence="1" id="KW-0732">Signal</keyword>
<reference evidence="3 4" key="1">
    <citation type="submission" date="2024-10" db="EMBL/GenBank/DDBJ databases">
        <authorList>
            <person name="Kim D."/>
        </authorList>
    </citation>
    <scope>NUCLEOTIDE SEQUENCE [LARGE SCALE GENOMIC DNA]</scope>
    <source>
        <strain evidence="3">BH-2024</strain>
    </source>
</reference>
<dbReference type="Proteomes" id="UP001620626">
    <property type="component" value="Unassembled WGS sequence"/>
</dbReference>
<dbReference type="InterPro" id="IPR050757">
    <property type="entry name" value="Collagen_mod_GT25"/>
</dbReference>
<evidence type="ECO:0000256" key="1">
    <source>
        <dbReference type="SAM" id="SignalP"/>
    </source>
</evidence>
<sequence length="298" mass="34133">MIRFTMAKFFVLPILMVMPSLFVINCLAHDNDFELRIVTVATENTDGLCRLNRSANAFGHQLFVVGMGEPWNGGDMREQGGAQKIRLFREYLEPFKDREDLILLFIDAYDVILNADSDTILRKFLSFFPENRIVFGAEPFCWPDRTLAPQYPPVVFGERYLNSGMFIGFAREIYAMLAIAMDLNLQDGDDDQLFYTRVFLDPDRRAKLGIALDSMSYIFQNLNGMQEFVGISPQSAKNSDDFVMLENFLYNTNPLILHGNGPSKSQLNVLENYLTHGKIYQVFFTGLCLFILAPLKKY</sequence>
<accession>A0ABD2LTA8</accession>
<keyword evidence="4" id="KW-1185">Reference proteome</keyword>
<feature type="signal peptide" evidence="1">
    <location>
        <begin position="1"/>
        <end position="28"/>
    </location>
</feature>
<organism evidence="3 4">
    <name type="scientific">Heterodera trifolii</name>
    <dbReference type="NCBI Taxonomy" id="157864"/>
    <lineage>
        <taxon>Eukaryota</taxon>
        <taxon>Metazoa</taxon>
        <taxon>Ecdysozoa</taxon>
        <taxon>Nematoda</taxon>
        <taxon>Chromadorea</taxon>
        <taxon>Rhabditida</taxon>
        <taxon>Tylenchina</taxon>
        <taxon>Tylenchomorpha</taxon>
        <taxon>Tylenchoidea</taxon>
        <taxon>Heteroderidae</taxon>
        <taxon>Heteroderinae</taxon>
        <taxon>Heterodera</taxon>
    </lineage>
</organism>
<dbReference type="PANTHER" id="PTHR10730:SF45">
    <property type="entry name" value="PROCOLLAGEN-LYSINE,2-OXOGLUTARATE 5-DIOXYGENASE"/>
    <property type="match status" value="1"/>
</dbReference>
<evidence type="ECO:0000313" key="4">
    <source>
        <dbReference type="Proteomes" id="UP001620626"/>
    </source>
</evidence>
<evidence type="ECO:0000313" key="3">
    <source>
        <dbReference type="EMBL" id="KAL3118333.1"/>
    </source>
</evidence>
<dbReference type="PANTHER" id="PTHR10730">
    <property type="entry name" value="PROCOLLAGEN-LYSINE,2-OXOGLUTARATE 5-DIOXYGENASE/GLYCOSYLTRANSFERASE 25 FAMILY MEMBER"/>
    <property type="match status" value="1"/>
</dbReference>
<dbReference type="AlphaFoldDB" id="A0ABD2LTA8"/>
<proteinExistence type="predicted"/>
<dbReference type="InterPro" id="IPR057589">
    <property type="entry name" value="GT_PLOD"/>
</dbReference>
<name>A0ABD2LTA8_9BILA</name>
<comment type="caution">
    <text evidence="3">The sequence shown here is derived from an EMBL/GenBank/DDBJ whole genome shotgun (WGS) entry which is preliminary data.</text>
</comment>
<feature type="chain" id="PRO_5044864327" description="PLOD1-3-like GT domain-containing protein" evidence="1">
    <location>
        <begin position="29"/>
        <end position="298"/>
    </location>
</feature>
<dbReference type="Pfam" id="PF25342">
    <property type="entry name" value="GT_PLOD"/>
    <property type="match status" value="1"/>
</dbReference>
<dbReference type="EMBL" id="JBICBT010000285">
    <property type="protein sequence ID" value="KAL3118333.1"/>
    <property type="molecule type" value="Genomic_DNA"/>
</dbReference>